<keyword evidence="16" id="KW-1185">Reference proteome</keyword>
<dbReference type="Pfam" id="PF01467">
    <property type="entry name" value="CTP_transf_like"/>
    <property type="match status" value="1"/>
</dbReference>
<dbReference type="RefSeq" id="WP_025802706.1">
    <property type="nucleotide sequence ID" value="NZ_CP053842.1"/>
</dbReference>
<comment type="subunit">
    <text evidence="13">Interacts with ribosomal protein uL14 (rplN).</text>
</comment>
<feature type="domain" description="Cytidyltransferase-like" evidence="14">
    <location>
        <begin position="5"/>
        <end position="156"/>
    </location>
</feature>
<dbReference type="InterPro" id="IPR043519">
    <property type="entry name" value="NT_sf"/>
</dbReference>
<comment type="pathway">
    <text evidence="2 12">Cofactor biosynthesis; NAD(+) biosynthesis; deamido-NAD(+) from nicotinate D-ribonucleotide: step 1/1.</text>
</comment>
<comment type="similarity">
    <text evidence="4 13">Belongs to the Iojap/RsfS family.</text>
</comment>
<evidence type="ECO:0000256" key="6">
    <source>
        <dbReference type="ARBA" id="ARBA00022679"/>
    </source>
</evidence>
<protein>
    <recommendedName>
        <fullName evidence="12 13">Multifunctional fusion protein</fullName>
    </recommendedName>
    <domain>
        <recommendedName>
            <fullName evidence="12">Probable nicotinate-nucleotide adenylyltransferase</fullName>
            <ecNumber evidence="12">2.7.7.18</ecNumber>
        </recommendedName>
        <alternativeName>
            <fullName evidence="12">Deamido-NAD(+) diphosphorylase</fullName>
        </alternativeName>
        <alternativeName>
            <fullName evidence="12">Deamido-NAD(+) pyrophosphorylase</fullName>
        </alternativeName>
        <alternativeName>
            <fullName evidence="12">Nicotinate mononucleotide adenylyltransferase</fullName>
            <shortName evidence="12">NaMN adenylyltransferase</shortName>
        </alternativeName>
    </domain>
    <domain>
        <recommendedName>
            <fullName evidence="13">Ribosomal silencing factor RsfS</fullName>
        </recommendedName>
    </domain>
</protein>
<keyword evidence="9 12" id="KW-0067">ATP-binding</keyword>
<comment type="catalytic activity">
    <reaction evidence="11 12">
        <text>nicotinate beta-D-ribonucleotide + ATP + H(+) = deamido-NAD(+) + diphosphate</text>
        <dbReference type="Rhea" id="RHEA:22860"/>
        <dbReference type="ChEBI" id="CHEBI:15378"/>
        <dbReference type="ChEBI" id="CHEBI:30616"/>
        <dbReference type="ChEBI" id="CHEBI:33019"/>
        <dbReference type="ChEBI" id="CHEBI:57502"/>
        <dbReference type="ChEBI" id="CHEBI:58437"/>
        <dbReference type="EC" id="2.7.7.18"/>
    </reaction>
</comment>
<dbReference type="EC" id="2.7.7.18" evidence="12"/>
<evidence type="ECO:0000259" key="14">
    <source>
        <dbReference type="Pfam" id="PF01467"/>
    </source>
</evidence>
<evidence type="ECO:0000256" key="9">
    <source>
        <dbReference type="ARBA" id="ARBA00022840"/>
    </source>
</evidence>
<keyword evidence="13" id="KW-0963">Cytoplasm</keyword>
<keyword evidence="13" id="KW-0810">Translation regulation</keyword>
<evidence type="ECO:0000256" key="13">
    <source>
        <dbReference type="HAMAP-Rule" id="MF_01477"/>
    </source>
</evidence>
<keyword evidence="10 12" id="KW-0520">NAD</keyword>
<keyword evidence="5 12" id="KW-0662">Pyridine nucleotide biosynthesis</keyword>
<evidence type="ECO:0000256" key="4">
    <source>
        <dbReference type="ARBA" id="ARBA00010574"/>
    </source>
</evidence>
<evidence type="ECO:0000256" key="7">
    <source>
        <dbReference type="ARBA" id="ARBA00022695"/>
    </source>
</evidence>
<dbReference type="NCBIfam" id="TIGR00090">
    <property type="entry name" value="rsfS_iojap_ybeB"/>
    <property type="match status" value="1"/>
</dbReference>
<dbReference type="Gene3D" id="3.40.50.620">
    <property type="entry name" value="HUPs"/>
    <property type="match status" value="1"/>
</dbReference>
<keyword evidence="7 12" id="KW-0548">Nucleotidyltransferase</keyword>
<comment type="function">
    <text evidence="13">Functions as a ribosomal silencing factor. Interacts with ribosomal protein uL14 (rplN), blocking formation of intersubunit bridge B8. Prevents association of the 30S and 50S ribosomal subunits and the formation of functional ribosomes, thus repressing translation.</text>
</comment>
<dbReference type="EMBL" id="CP063078">
    <property type="protein sequence ID" value="QOQ87642.1"/>
    <property type="molecule type" value="Genomic_DNA"/>
</dbReference>
<keyword evidence="6 12" id="KW-0808">Transferase</keyword>
<dbReference type="SUPFAM" id="SSF52374">
    <property type="entry name" value="Nucleotidylyl transferase"/>
    <property type="match status" value="1"/>
</dbReference>
<dbReference type="Pfam" id="PF02410">
    <property type="entry name" value="RsfS"/>
    <property type="match status" value="1"/>
</dbReference>
<dbReference type="HAMAP" id="MF_01477">
    <property type="entry name" value="Iojap_RsfS"/>
    <property type="match status" value="1"/>
</dbReference>
<evidence type="ECO:0000256" key="8">
    <source>
        <dbReference type="ARBA" id="ARBA00022741"/>
    </source>
</evidence>
<dbReference type="InterPro" id="IPR004821">
    <property type="entry name" value="Cyt_trans-like"/>
</dbReference>
<dbReference type="Gene3D" id="3.30.460.10">
    <property type="entry name" value="Beta Polymerase, domain 2"/>
    <property type="match status" value="1"/>
</dbReference>
<dbReference type="AlphaFoldDB" id="A0A7M1LGC1"/>
<comment type="similarity">
    <text evidence="3 12">Belongs to the NadD family.</text>
</comment>
<dbReference type="Proteomes" id="UP000594749">
    <property type="component" value="Chromosome"/>
</dbReference>
<evidence type="ECO:0000256" key="3">
    <source>
        <dbReference type="ARBA" id="ARBA00009014"/>
    </source>
</evidence>
<dbReference type="NCBIfam" id="TIGR00482">
    <property type="entry name" value="nicotinate (nicotinamide) nucleotide adenylyltransferase"/>
    <property type="match status" value="1"/>
</dbReference>
<evidence type="ECO:0000256" key="11">
    <source>
        <dbReference type="ARBA" id="ARBA00048721"/>
    </source>
</evidence>
<dbReference type="GO" id="GO:0009435">
    <property type="term" value="P:NAD+ biosynthetic process"/>
    <property type="evidence" value="ECO:0007669"/>
    <property type="project" value="UniProtKB-UniRule"/>
</dbReference>
<sequence length="285" mass="32998">MNIALFGGSFDPPHLGHTKIVEISLTSLDIDKLFIIPTYINPFKSGFFAPPNLRLKWLKKLFENLDKVEICDYEIRQNRPVATIETVRYLKEIYKPNTVYLIIGADNLKDLKKWQNYPELESLVEFVVASRDGEFIPKDLKKLNINANISSTKFRNNLNLKYIPKPLQSEVLDFYKRTKMSKIKIITDILENKKAENIEVIDMEGKDYIAKSVIIATTLTGKHGLSLSDDIKNALAEIKEKILHIESSDEWTVIDLGDVIIHLMSEAYRTKYDIEEFLEKLKFER</sequence>
<gene>
    <name evidence="12 15" type="primary">nadD</name>
    <name evidence="13" type="synonym">rsfS</name>
    <name evidence="15" type="ORF">IMC76_02185</name>
</gene>
<dbReference type="CDD" id="cd02165">
    <property type="entry name" value="NMNAT"/>
    <property type="match status" value="1"/>
</dbReference>
<evidence type="ECO:0000256" key="5">
    <source>
        <dbReference type="ARBA" id="ARBA00022642"/>
    </source>
</evidence>
<accession>A0A7M1LGC1</accession>
<comment type="subcellular location">
    <subcellularLocation>
        <location evidence="13">Cytoplasm</location>
    </subcellularLocation>
</comment>
<keyword evidence="8 12" id="KW-0547">Nucleotide-binding</keyword>
<evidence type="ECO:0000256" key="10">
    <source>
        <dbReference type="ARBA" id="ARBA00023027"/>
    </source>
</evidence>
<dbReference type="GO" id="GO:0005737">
    <property type="term" value="C:cytoplasm"/>
    <property type="evidence" value="ECO:0007669"/>
    <property type="project" value="UniProtKB-SubCell"/>
</dbReference>
<dbReference type="GO" id="GO:0004515">
    <property type="term" value="F:nicotinate-nucleotide adenylyltransferase activity"/>
    <property type="evidence" value="ECO:0007669"/>
    <property type="project" value="UniProtKB-UniRule"/>
</dbReference>
<dbReference type="GO" id="GO:0005524">
    <property type="term" value="F:ATP binding"/>
    <property type="evidence" value="ECO:0007669"/>
    <property type="project" value="UniProtKB-KW"/>
</dbReference>
<evidence type="ECO:0000256" key="2">
    <source>
        <dbReference type="ARBA" id="ARBA00005019"/>
    </source>
</evidence>
<dbReference type="SUPFAM" id="SSF81301">
    <property type="entry name" value="Nucleotidyltransferase"/>
    <property type="match status" value="1"/>
</dbReference>
<dbReference type="InterPro" id="IPR005248">
    <property type="entry name" value="NadD/NMNAT"/>
</dbReference>
<reference evidence="15 16" key="1">
    <citation type="submission" date="2020-10" db="EMBL/GenBank/DDBJ databases">
        <title>Campylobacter and Helicobacter PacBio genomes.</title>
        <authorList>
            <person name="Lane C."/>
        </authorList>
    </citation>
    <scope>NUCLEOTIDE SEQUENCE [LARGE SCALE GENOMIC DNA]</scope>
    <source>
        <strain evidence="15 16">2016D-0077</strain>
    </source>
</reference>
<dbReference type="GO" id="GO:0042256">
    <property type="term" value="P:cytosolic ribosome assembly"/>
    <property type="evidence" value="ECO:0007669"/>
    <property type="project" value="UniProtKB-UniRule"/>
</dbReference>
<evidence type="ECO:0000256" key="1">
    <source>
        <dbReference type="ARBA" id="ARBA00002324"/>
    </source>
</evidence>
<dbReference type="UniPathway" id="UPA00253">
    <property type="reaction ID" value="UER00332"/>
</dbReference>
<dbReference type="OrthoDB" id="5295945at2"/>
<dbReference type="InterPro" id="IPR014729">
    <property type="entry name" value="Rossmann-like_a/b/a_fold"/>
</dbReference>
<evidence type="ECO:0000256" key="12">
    <source>
        <dbReference type="HAMAP-Rule" id="MF_00244"/>
    </source>
</evidence>
<evidence type="ECO:0000313" key="16">
    <source>
        <dbReference type="Proteomes" id="UP000594749"/>
    </source>
</evidence>
<dbReference type="InterPro" id="IPR004394">
    <property type="entry name" value="Iojap/RsfS/C7orf30"/>
</dbReference>
<keyword evidence="13" id="KW-0678">Repressor</keyword>
<dbReference type="GO" id="GO:0090071">
    <property type="term" value="P:negative regulation of ribosome biogenesis"/>
    <property type="evidence" value="ECO:0007669"/>
    <property type="project" value="UniProtKB-UniRule"/>
</dbReference>
<dbReference type="PANTHER" id="PTHR39321">
    <property type="entry name" value="NICOTINATE-NUCLEOTIDE ADENYLYLTRANSFERASE-RELATED"/>
    <property type="match status" value="1"/>
</dbReference>
<dbReference type="HAMAP" id="MF_00244">
    <property type="entry name" value="NaMN_adenylyltr"/>
    <property type="match status" value="1"/>
</dbReference>
<comment type="function">
    <text evidence="1 12">Catalyzes the reversible adenylation of nicotinate mononucleotide (NaMN) to nicotinic acid adenine dinucleotide (NaAD).</text>
</comment>
<evidence type="ECO:0000313" key="15">
    <source>
        <dbReference type="EMBL" id="QOQ87642.1"/>
    </source>
</evidence>
<proteinExistence type="inferred from homology"/>
<organism evidence="15 16">
    <name type="scientific">Campylobacter corcagiensis</name>
    <dbReference type="NCBI Taxonomy" id="1448857"/>
    <lineage>
        <taxon>Bacteria</taxon>
        <taxon>Pseudomonadati</taxon>
        <taxon>Campylobacterota</taxon>
        <taxon>Epsilonproteobacteria</taxon>
        <taxon>Campylobacterales</taxon>
        <taxon>Campylobacteraceae</taxon>
        <taxon>Campylobacter</taxon>
    </lineage>
</organism>
<dbReference type="PANTHER" id="PTHR39321:SF3">
    <property type="entry name" value="PHOSPHOPANTETHEINE ADENYLYLTRANSFERASE"/>
    <property type="match status" value="1"/>
</dbReference>
<name>A0A7M1LGC1_9BACT</name>
<dbReference type="GO" id="GO:0017148">
    <property type="term" value="P:negative regulation of translation"/>
    <property type="evidence" value="ECO:0007669"/>
    <property type="project" value="UniProtKB-UniRule"/>
</dbReference>